<keyword evidence="3" id="KW-1185">Reference proteome</keyword>
<dbReference type="Proteomes" id="UP000078529">
    <property type="component" value="Unassembled WGS sequence"/>
</dbReference>
<dbReference type="EMBL" id="LDQA01000028">
    <property type="protein sequence ID" value="KTR04972.1"/>
    <property type="molecule type" value="Genomic_DNA"/>
</dbReference>
<organism evidence="2 3">
    <name type="scientific">Aureimonas ureilytica</name>
    <dbReference type="NCBI Taxonomy" id="401562"/>
    <lineage>
        <taxon>Bacteria</taxon>
        <taxon>Pseudomonadati</taxon>
        <taxon>Pseudomonadota</taxon>
        <taxon>Alphaproteobacteria</taxon>
        <taxon>Hyphomicrobiales</taxon>
        <taxon>Aurantimonadaceae</taxon>
        <taxon>Aureimonas</taxon>
    </lineage>
</organism>
<name>A0A175RQ34_9HYPH</name>
<sequence>MGGVDEQESAEVSGNWPNIPSAFPKEATDDALTSRTVRKYASIASTVVSTGLSATSNAKHLALVGVGGLAIGGTAGVGLLVAGGVMTAAGMATSAVSFSSTMDHLEGLSDIELTHKIGRKKHACRCLAHHETGVQDHAMILNTVLPYIIAKKKVKAGKKAAGMVGLSLVTAAHRLGKAVYKGVKGTKGKNRSHYANILARHVVTHDCDLVRSIVTELFSAEDYKAIRQMGSTLAGELIAGKMKSV</sequence>
<dbReference type="PATRIC" id="fig|401562.4.peg.2408"/>
<evidence type="ECO:0000256" key="1">
    <source>
        <dbReference type="SAM" id="MobiDB-lite"/>
    </source>
</evidence>
<protein>
    <submittedName>
        <fullName evidence="2">Uncharacterized protein</fullName>
    </submittedName>
</protein>
<proteinExistence type="predicted"/>
<accession>A0A175RQ34</accession>
<dbReference type="RefSeq" id="WP_058600730.1">
    <property type="nucleotide sequence ID" value="NZ_LDQA01000028.1"/>
</dbReference>
<evidence type="ECO:0000313" key="3">
    <source>
        <dbReference type="Proteomes" id="UP000078529"/>
    </source>
</evidence>
<feature type="region of interest" description="Disordered" evidence="1">
    <location>
        <begin position="1"/>
        <end position="25"/>
    </location>
</feature>
<comment type="caution">
    <text evidence="2">The sequence shown here is derived from an EMBL/GenBank/DDBJ whole genome shotgun (WGS) entry which is preliminary data.</text>
</comment>
<gene>
    <name evidence="2" type="ORF">NS365_13120</name>
</gene>
<evidence type="ECO:0000313" key="2">
    <source>
        <dbReference type="EMBL" id="KTR04972.1"/>
    </source>
</evidence>
<reference evidence="2 3" key="1">
    <citation type="journal article" date="2016" name="Front. Microbiol.">
        <title>Genomic Resource of Rice Seed Associated Bacteria.</title>
        <authorList>
            <person name="Midha S."/>
            <person name="Bansal K."/>
            <person name="Sharma S."/>
            <person name="Kumar N."/>
            <person name="Patil P.P."/>
            <person name="Chaudhry V."/>
            <person name="Patil P.B."/>
        </authorList>
    </citation>
    <scope>NUCLEOTIDE SEQUENCE [LARGE SCALE GENOMIC DNA]</scope>
    <source>
        <strain evidence="2 3">NS365</strain>
    </source>
</reference>
<dbReference type="AlphaFoldDB" id="A0A175RQ34"/>